<dbReference type="GO" id="GO:0106300">
    <property type="term" value="P:protein-DNA covalent cross-linking repair"/>
    <property type="evidence" value="ECO:0007669"/>
    <property type="project" value="Ensembl"/>
</dbReference>
<evidence type="ECO:0000256" key="1">
    <source>
        <dbReference type="SAM" id="MobiDB-lite"/>
    </source>
</evidence>
<protein>
    <submittedName>
        <fullName evidence="2">FAM111 trypsin like peptidase A</fullName>
    </submittedName>
</protein>
<dbReference type="GO" id="GO:0005654">
    <property type="term" value="C:nucleoplasm"/>
    <property type="evidence" value="ECO:0007669"/>
    <property type="project" value="Ensembl"/>
</dbReference>
<evidence type="ECO:0000313" key="3">
    <source>
        <dbReference type="Proteomes" id="UP000002281"/>
    </source>
</evidence>
<dbReference type="InterPro" id="IPR043504">
    <property type="entry name" value="Peptidase_S1_PA_chymotrypsin"/>
</dbReference>
<organism evidence="2 3">
    <name type="scientific">Equus caballus</name>
    <name type="common">Horse</name>
    <dbReference type="NCBI Taxonomy" id="9796"/>
    <lineage>
        <taxon>Eukaryota</taxon>
        <taxon>Metazoa</taxon>
        <taxon>Chordata</taxon>
        <taxon>Craniata</taxon>
        <taxon>Vertebrata</taxon>
        <taxon>Euteleostomi</taxon>
        <taxon>Mammalia</taxon>
        <taxon>Eutheria</taxon>
        <taxon>Laurasiatheria</taxon>
        <taxon>Perissodactyla</taxon>
        <taxon>Equidae</taxon>
        <taxon>Equus</taxon>
    </lineage>
</organism>
<dbReference type="GO" id="GO:0001650">
    <property type="term" value="C:fibrillar center"/>
    <property type="evidence" value="ECO:0007669"/>
    <property type="project" value="Ensembl"/>
</dbReference>
<dbReference type="Ensembl" id="ENSECAT00000008153.4">
    <property type="protein sequence ID" value="ENSECAP00000006074.4"/>
    <property type="gene ID" value="ENSECAG00000008106.4"/>
</dbReference>
<dbReference type="InterPro" id="IPR009003">
    <property type="entry name" value="Peptidase_S1_PA"/>
</dbReference>
<dbReference type="AlphaFoldDB" id="F6VZZ2"/>
<dbReference type="SUPFAM" id="SSF50494">
    <property type="entry name" value="Trypsin-like serine proteases"/>
    <property type="match status" value="1"/>
</dbReference>
<dbReference type="GO" id="GO:0016540">
    <property type="term" value="P:protein autoprocessing"/>
    <property type="evidence" value="ECO:0007669"/>
    <property type="project" value="Ensembl"/>
</dbReference>
<sequence length="633" mass="71991">MVQTGCWKPCWRRVLGISAELSIRLQAIMSPKKRRSQKIPFDKKSNMKIDNYFSQVNKKEQNNSSISQMKTGSRKGPKDISNTQVQGPKDQTVPLNKTIYVTLDVNHKKNKKMKHELTHNERDSLYVALNTLKAVKEEIETQQGKEMLVRGTEGIEGYINLGMPLSCFPENCHVVLRFAQSKQKEENQVFGRHDEVSADCVKFYIHAIGKRKKRIVKRGELHKEGCKLCIYAFKGETIKDALCKDGRFLSCLENDDWKLIKNLDSILENTQPVDDLEGKLFQIEVEKRMGSRAAAALNPELEEVNTCVLSEEIVDQYPSLKREREKIRENFEKEMKKIKGKTSLFKLHKTNFGKLTKNSTLVKVHKLLSHLSNSIGYISWDNNGNMGSATCFVFRGLFIFTCRHVINNIVGQGIEPSKWADIVGQCVRVTFGYEGLPEKEENCFFVEPWFEISDETLDYAVLKLKENGQKVPSGLYNGISPTPAGGLLYIIGHPNGEAKSTDACAVIPQGQRVEKCQENLQAREAQGCDYAREWIHMFTQSSFQEVVYNRDVITYETSFFWGSSGSPVFDSKGSLLAMHTAGFPYLYPNTVPTIIEFGPTLESILLDIKQNHGAWYEELCINQQDVEMLSDED</sequence>
<reference evidence="2" key="3">
    <citation type="submission" date="2025-09" db="UniProtKB">
        <authorList>
            <consortium name="Ensembl"/>
        </authorList>
    </citation>
    <scope>IDENTIFICATION</scope>
    <source>
        <strain evidence="2">Thoroughbred</strain>
    </source>
</reference>
<dbReference type="VGNC" id="VGNC:17787">
    <property type="gene designation" value="FAM111A"/>
</dbReference>
<keyword evidence="3" id="KW-1185">Reference proteome</keyword>
<proteinExistence type="predicted"/>
<dbReference type="InParanoid" id="F6VZZ2"/>
<dbReference type="HOGENOM" id="CLU_022719_0_0_1"/>
<dbReference type="GO" id="GO:0045071">
    <property type="term" value="P:negative regulation of viral genome replication"/>
    <property type="evidence" value="ECO:0007669"/>
    <property type="project" value="Ensembl"/>
</dbReference>
<feature type="compositionally biased region" description="Polar residues" evidence="1">
    <location>
        <begin position="55"/>
        <end position="71"/>
    </location>
</feature>
<dbReference type="GO" id="GO:0006260">
    <property type="term" value="P:DNA replication"/>
    <property type="evidence" value="ECO:0000318"/>
    <property type="project" value="GO_Central"/>
</dbReference>
<dbReference type="Pfam" id="PF13365">
    <property type="entry name" value="Trypsin_2"/>
    <property type="match status" value="1"/>
</dbReference>
<name>F6VZZ2_HORSE</name>
<evidence type="ECO:0000313" key="2">
    <source>
        <dbReference type="Ensembl" id="ENSECAP00000006074.4"/>
    </source>
</evidence>
<dbReference type="GO" id="GO:0005634">
    <property type="term" value="C:nucleus"/>
    <property type="evidence" value="ECO:0000318"/>
    <property type="project" value="GO_Central"/>
</dbReference>
<dbReference type="PANTHER" id="PTHR14389">
    <property type="entry name" value="SI:CH1073-475A24.1"/>
    <property type="match status" value="1"/>
</dbReference>
<dbReference type="GO" id="GO:0031297">
    <property type="term" value="P:replication fork processing"/>
    <property type="evidence" value="ECO:0007669"/>
    <property type="project" value="Ensembl"/>
</dbReference>
<dbReference type="GeneTree" id="ENSGT00390000005182"/>
<dbReference type="PaxDb" id="9796-ENSECAP00000006074"/>
<dbReference type="PANTHER" id="PTHR14389:SF14">
    <property type="entry name" value="SERINE PROTEASE FAM111A"/>
    <property type="match status" value="1"/>
</dbReference>
<dbReference type="Gene3D" id="2.40.10.10">
    <property type="entry name" value="Trypsin-like serine proteases"/>
    <property type="match status" value="2"/>
</dbReference>
<feature type="region of interest" description="Disordered" evidence="1">
    <location>
        <begin position="55"/>
        <end position="91"/>
    </location>
</feature>
<gene>
    <name evidence="2 4" type="primary">FAM111A</name>
</gene>
<dbReference type="GO" id="GO:0003697">
    <property type="term" value="F:single-stranded DNA binding"/>
    <property type="evidence" value="ECO:0007669"/>
    <property type="project" value="Ensembl"/>
</dbReference>
<reference evidence="2 3" key="1">
    <citation type="journal article" date="2009" name="Science">
        <title>Genome sequence, comparative analysis, and population genetics of the domestic horse.</title>
        <authorList>
            <consortium name="Broad Institute Genome Sequencing Platform"/>
            <consortium name="Broad Institute Whole Genome Assembly Team"/>
            <person name="Wade C.M."/>
            <person name="Giulotto E."/>
            <person name="Sigurdsson S."/>
            <person name="Zoli M."/>
            <person name="Gnerre S."/>
            <person name="Imsland F."/>
            <person name="Lear T.L."/>
            <person name="Adelson D.L."/>
            <person name="Bailey E."/>
            <person name="Bellone R.R."/>
            <person name="Bloecker H."/>
            <person name="Distl O."/>
            <person name="Edgar R.C."/>
            <person name="Garber M."/>
            <person name="Leeb T."/>
            <person name="Mauceli E."/>
            <person name="MacLeod J.N."/>
            <person name="Penedo M.C.T."/>
            <person name="Raison J.M."/>
            <person name="Sharpe T."/>
            <person name="Vogel J."/>
            <person name="Andersson L."/>
            <person name="Antczak D.F."/>
            <person name="Biagi T."/>
            <person name="Binns M.M."/>
            <person name="Chowdhary B.P."/>
            <person name="Coleman S.J."/>
            <person name="Della Valle G."/>
            <person name="Fryc S."/>
            <person name="Guerin G."/>
            <person name="Hasegawa T."/>
            <person name="Hill E.W."/>
            <person name="Jurka J."/>
            <person name="Kiialainen A."/>
            <person name="Lindgren G."/>
            <person name="Liu J."/>
            <person name="Magnani E."/>
            <person name="Mickelson J.R."/>
            <person name="Murray J."/>
            <person name="Nergadze S.G."/>
            <person name="Onofrio R."/>
            <person name="Pedroni S."/>
            <person name="Piras M.F."/>
            <person name="Raudsepp T."/>
            <person name="Rocchi M."/>
            <person name="Roeed K.H."/>
            <person name="Ryder O.A."/>
            <person name="Searle S."/>
            <person name="Skow L."/>
            <person name="Swinburne J.E."/>
            <person name="Syvaenen A.C."/>
            <person name="Tozaki T."/>
            <person name="Valberg S.J."/>
            <person name="Vaudin M."/>
            <person name="White J.R."/>
            <person name="Zody M.C."/>
            <person name="Lander E.S."/>
            <person name="Lindblad-Toh K."/>
        </authorList>
    </citation>
    <scope>NUCLEOTIDE SEQUENCE [LARGE SCALE GENOMIC DNA]</scope>
    <source>
        <strain evidence="2 3">Thoroughbred</strain>
    </source>
</reference>
<dbReference type="GO" id="GO:0000785">
    <property type="term" value="C:chromatin"/>
    <property type="evidence" value="ECO:0000318"/>
    <property type="project" value="GO_Central"/>
</dbReference>
<dbReference type="Proteomes" id="UP000002281">
    <property type="component" value="Chromosome 12"/>
</dbReference>
<reference evidence="2" key="2">
    <citation type="submission" date="2025-08" db="UniProtKB">
        <authorList>
            <consortium name="Ensembl"/>
        </authorList>
    </citation>
    <scope>IDENTIFICATION</scope>
    <source>
        <strain evidence="2">Thoroughbred</strain>
    </source>
</reference>
<dbReference type="STRING" id="9796.ENSECAP00000006074"/>
<accession>F6VZZ2</accession>
<dbReference type="GO" id="GO:0005737">
    <property type="term" value="C:cytoplasm"/>
    <property type="evidence" value="ECO:0007669"/>
    <property type="project" value="Ensembl"/>
</dbReference>
<evidence type="ECO:0000313" key="4">
    <source>
        <dbReference type="VGNC" id="VGNC:17787"/>
    </source>
</evidence>
<dbReference type="Bgee" id="ENSECAG00000008106">
    <property type="expression patterns" value="Expressed in bone marrow and 23 other cell types or tissues"/>
</dbReference>